<evidence type="ECO:0000256" key="8">
    <source>
        <dbReference type="PIRSR" id="PIRSR602326-1"/>
    </source>
</evidence>
<dbReference type="PANTHER" id="PTHR10266:SF3">
    <property type="entry name" value="CYTOCHROME C1, HEME PROTEIN, MITOCHONDRIAL"/>
    <property type="match status" value="1"/>
</dbReference>
<feature type="domain" description="Cytochrome c" evidence="11">
    <location>
        <begin position="43"/>
        <end position="221"/>
    </location>
</feature>
<organism evidence="12">
    <name type="scientific">Candidatus Thiocaldithrix dubininis</name>
    <dbReference type="NCBI Taxonomy" id="3080823"/>
    <lineage>
        <taxon>Bacteria</taxon>
        <taxon>Pseudomonadati</taxon>
        <taxon>Pseudomonadota</taxon>
        <taxon>Gammaproteobacteria</taxon>
        <taxon>Thiotrichales</taxon>
        <taxon>Thiotrichaceae</taxon>
        <taxon>Candidatus Thiocaldithrix</taxon>
    </lineage>
</organism>
<gene>
    <name evidence="12" type="ORF">QJT80_04445</name>
</gene>
<comment type="subcellular location">
    <subcellularLocation>
        <location evidence="1">Membrane</location>
    </subcellularLocation>
</comment>
<dbReference type="InterPro" id="IPR036909">
    <property type="entry name" value="Cyt_c-like_dom_sf"/>
</dbReference>
<dbReference type="InterPro" id="IPR009056">
    <property type="entry name" value="Cyt_c-like_dom"/>
</dbReference>
<dbReference type="GO" id="GO:0046872">
    <property type="term" value="F:metal ion binding"/>
    <property type="evidence" value="ECO:0007669"/>
    <property type="project" value="UniProtKB-KW"/>
</dbReference>
<evidence type="ECO:0000256" key="1">
    <source>
        <dbReference type="ARBA" id="ARBA00004370"/>
    </source>
</evidence>
<evidence type="ECO:0000256" key="5">
    <source>
        <dbReference type="ARBA" id="ARBA00022989"/>
    </source>
</evidence>
<dbReference type="Pfam" id="PF02167">
    <property type="entry name" value="Cytochrom_C1"/>
    <property type="match status" value="1"/>
</dbReference>
<keyword evidence="3 9" id="KW-0812">Transmembrane</keyword>
<sequence length="255" mass="28360">MKKVIASVMFALTASTLMVSGNAVASGAAVHLEPAKVDLENKASLQRGVKYYVNYCMGCHALSYSRYNRVANDLDLTEAQVAKNLIFTRTDGEPTKVGELMKNAMPAKDASEWFGAPPPDLTLVARVRGADWIYTYLKSFYADPSRPMGVNNTIFANVGMPHVLWELQGMQQKVCVKEGEGQHAAEHCHLEMVKPGKLSGTEYDQVAHDLTNFLAYVGEPIQDKRKVYGIFVLLFLGFFALVAYALKKEYWKDVH</sequence>
<feature type="binding site" description="covalent" evidence="8">
    <location>
        <position position="56"/>
    </location>
    <ligand>
        <name>heme c</name>
        <dbReference type="ChEBI" id="CHEBI:61717"/>
    </ligand>
</feature>
<protein>
    <submittedName>
        <fullName evidence="12">Cytochrome c1</fullName>
    </submittedName>
</protein>
<dbReference type="InterPro" id="IPR002326">
    <property type="entry name" value="Cyt_c1"/>
</dbReference>
<dbReference type="AlphaFoldDB" id="A0AA95KLA9"/>
<evidence type="ECO:0000256" key="10">
    <source>
        <dbReference type="SAM" id="SignalP"/>
    </source>
</evidence>
<evidence type="ECO:0000259" key="11">
    <source>
        <dbReference type="PROSITE" id="PS51007"/>
    </source>
</evidence>
<keyword evidence="6 8" id="KW-0408">Iron</keyword>
<evidence type="ECO:0000256" key="7">
    <source>
        <dbReference type="ARBA" id="ARBA00023136"/>
    </source>
</evidence>
<dbReference type="GO" id="GO:0009055">
    <property type="term" value="F:electron transfer activity"/>
    <property type="evidence" value="ECO:0007669"/>
    <property type="project" value="InterPro"/>
</dbReference>
<evidence type="ECO:0000256" key="4">
    <source>
        <dbReference type="ARBA" id="ARBA00022723"/>
    </source>
</evidence>
<feature type="binding site" description="covalent" evidence="8">
    <location>
        <position position="60"/>
    </location>
    <ligand>
        <name>heme c</name>
        <dbReference type="ChEBI" id="CHEBI:61717"/>
    </ligand>
</feature>
<feature type="chain" id="PRO_5041707263" evidence="10">
    <location>
        <begin position="26"/>
        <end position="255"/>
    </location>
</feature>
<dbReference type="GO" id="GO:0016020">
    <property type="term" value="C:membrane"/>
    <property type="evidence" value="ECO:0007669"/>
    <property type="project" value="UniProtKB-SubCell"/>
</dbReference>
<keyword evidence="5 9" id="KW-1133">Transmembrane helix</keyword>
<reference evidence="12" key="1">
    <citation type="journal article" date="2023" name="Int. J. Mol. Sci.">
        <title>Metagenomics Revealed a New Genus 'Candidatus Thiocaldithrix dubininis' gen. nov., sp. nov. and a New Species 'Candidatus Thiothrix putei' sp. nov. in the Family Thiotrichaceae, Some Members of Which Have Traits of Both Na+- and H+-Motive Energetics.</title>
        <authorList>
            <person name="Ravin N.V."/>
            <person name="Muntyan M.S."/>
            <person name="Smolyakov D.D."/>
            <person name="Rudenko T.S."/>
            <person name="Beletsky A.V."/>
            <person name="Mardanov A.V."/>
            <person name="Grabovich M.Y."/>
        </authorList>
    </citation>
    <scope>NUCLEOTIDE SEQUENCE</scope>
    <source>
        <strain evidence="12">GKL-01</strain>
    </source>
</reference>
<comment type="cofactor">
    <cofactor evidence="8">
        <name>heme c</name>
        <dbReference type="ChEBI" id="CHEBI:61717"/>
    </cofactor>
    <text evidence="8">Binds 1 heme c group covalently per subunit.</text>
</comment>
<dbReference type="GO" id="GO:0020037">
    <property type="term" value="F:heme binding"/>
    <property type="evidence" value="ECO:0007669"/>
    <property type="project" value="InterPro"/>
</dbReference>
<dbReference type="EMBL" id="CP124755">
    <property type="protein sequence ID" value="WGZ91728.1"/>
    <property type="molecule type" value="Genomic_DNA"/>
</dbReference>
<proteinExistence type="predicted"/>
<evidence type="ECO:0000256" key="3">
    <source>
        <dbReference type="ARBA" id="ARBA00022692"/>
    </source>
</evidence>
<dbReference type="Gene3D" id="1.10.760.10">
    <property type="entry name" value="Cytochrome c-like domain"/>
    <property type="match status" value="1"/>
</dbReference>
<keyword evidence="10" id="KW-0732">Signal</keyword>
<dbReference type="SUPFAM" id="SSF46626">
    <property type="entry name" value="Cytochrome c"/>
    <property type="match status" value="1"/>
</dbReference>
<keyword evidence="7 9" id="KW-0472">Membrane</keyword>
<evidence type="ECO:0000256" key="2">
    <source>
        <dbReference type="ARBA" id="ARBA00022617"/>
    </source>
</evidence>
<dbReference type="PANTHER" id="PTHR10266">
    <property type="entry name" value="CYTOCHROME C1"/>
    <property type="match status" value="1"/>
</dbReference>
<name>A0AA95KLA9_9GAMM</name>
<dbReference type="Proteomes" id="UP001300672">
    <property type="component" value="Chromosome"/>
</dbReference>
<keyword evidence="2 8" id="KW-0349">Heme</keyword>
<feature type="signal peptide" evidence="10">
    <location>
        <begin position="1"/>
        <end position="25"/>
    </location>
</feature>
<evidence type="ECO:0000256" key="9">
    <source>
        <dbReference type="SAM" id="Phobius"/>
    </source>
</evidence>
<dbReference type="PROSITE" id="PS51007">
    <property type="entry name" value="CYTC"/>
    <property type="match status" value="1"/>
</dbReference>
<keyword evidence="4 8" id="KW-0479">Metal-binding</keyword>
<dbReference type="KEGG" id="tdu:QJT80_04445"/>
<evidence type="ECO:0000256" key="6">
    <source>
        <dbReference type="ARBA" id="ARBA00023004"/>
    </source>
</evidence>
<evidence type="ECO:0000313" key="12">
    <source>
        <dbReference type="EMBL" id="WGZ91728.1"/>
    </source>
</evidence>
<feature type="transmembrane region" description="Helical" evidence="9">
    <location>
        <begin position="227"/>
        <end position="246"/>
    </location>
</feature>
<accession>A0AA95KLA9</accession>
<reference evidence="12" key="2">
    <citation type="submission" date="2023-04" db="EMBL/GenBank/DDBJ databases">
        <authorList>
            <person name="Beletskiy A.V."/>
            <person name="Mardanov A.V."/>
            <person name="Ravin N.V."/>
        </authorList>
    </citation>
    <scope>NUCLEOTIDE SEQUENCE</scope>
    <source>
        <strain evidence="12">GKL-01</strain>
    </source>
</reference>
<feature type="binding site" description="covalent" evidence="8">
    <location>
        <position position="59"/>
    </location>
    <ligand>
        <name>heme c</name>
        <dbReference type="ChEBI" id="CHEBI:61717"/>
    </ligand>
</feature>